<protein>
    <submittedName>
        <fullName evidence="1">Uncharacterized protein</fullName>
    </submittedName>
</protein>
<evidence type="ECO:0000313" key="2">
    <source>
        <dbReference type="Proteomes" id="UP000317273"/>
    </source>
</evidence>
<evidence type="ECO:0000313" key="1">
    <source>
        <dbReference type="EMBL" id="QDP44279.1"/>
    </source>
</evidence>
<organism evidence="1 2">
    <name type="scientific">Streptomyces phage Celia</name>
    <dbReference type="NCBI Taxonomy" id="2590946"/>
    <lineage>
        <taxon>Viruses</taxon>
        <taxon>Duplodnaviria</taxon>
        <taxon>Heunggongvirae</taxon>
        <taxon>Uroviricota</taxon>
        <taxon>Caudoviricetes</taxon>
        <taxon>Arquatrovirinae</taxon>
        <taxon>Celiavirus</taxon>
        <taxon>Celiavirus celia</taxon>
    </lineage>
</organism>
<accession>A0A516KRG1</accession>
<dbReference type="RefSeq" id="YP_010054640.1">
    <property type="nucleotide sequence ID" value="NC_054655.1"/>
</dbReference>
<proteinExistence type="predicted"/>
<dbReference type="GeneID" id="64470557"/>
<sequence>MATVDTSVKIKSDDKTGLTLGDLRKLIEEAKDLDDSSTVKVTVGWRSQLTSMQVG</sequence>
<dbReference type="KEGG" id="vg:64470557"/>
<reference evidence="1 2" key="1">
    <citation type="submission" date="2019-06" db="EMBL/GenBank/DDBJ databases">
        <authorList>
            <person name="Lopez J."/>
            <person name="Ball K.N."/>
            <person name="Bhuiyan S."/>
            <person name="Nayek S."/>
            <person name="Sivoravong A."/>
            <person name="Hughes L.E."/>
            <person name="Garlena R.A."/>
            <person name="Russell D.A."/>
            <person name="Pope W.H."/>
            <person name="Jacobs-Sera D."/>
            <person name="Hatfull G.F."/>
        </authorList>
    </citation>
    <scope>NUCLEOTIDE SEQUENCE [LARGE SCALE GENOMIC DNA]</scope>
</reference>
<keyword evidence="2" id="KW-1185">Reference proteome</keyword>
<dbReference type="EMBL" id="MN062705">
    <property type="protein sequence ID" value="QDP44279.1"/>
    <property type="molecule type" value="Genomic_DNA"/>
</dbReference>
<name>A0A516KRG1_9CAUD</name>
<gene>
    <name evidence="1" type="primary">76</name>
    <name evidence="1" type="ORF">SEA_CELIA_76</name>
</gene>
<dbReference type="Proteomes" id="UP000317273">
    <property type="component" value="Segment"/>
</dbReference>